<dbReference type="SUPFAM" id="SSF53850">
    <property type="entry name" value="Periplasmic binding protein-like II"/>
    <property type="match status" value="1"/>
</dbReference>
<reference evidence="6" key="1">
    <citation type="journal article" date="2014" name="Int. J. Syst. Evol. Microbiol.">
        <title>Complete genome sequence of Corynebacterium casei LMG S-19264T (=DSM 44701T), isolated from a smear-ripened cheese.</title>
        <authorList>
            <consortium name="US DOE Joint Genome Institute (JGI-PGF)"/>
            <person name="Walter F."/>
            <person name="Albersmeier A."/>
            <person name="Kalinowski J."/>
            <person name="Ruckert C."/>
        </authorList>
    </citation>
    <scope>NUCLEOTIDE SEQUENCE</scope>
    <source>
        <strain evidence="6">JCM 3346</strain>
    </source>
</reference>
<evidence type="ECO:0000256" key="2">
    <source>
        <dbReference type="ARBA" id="ARBA00023015"/>
    </source>
</evidence>
<gene>
    <name evidence="6" type="ORF">GCM10010196_16060</name>
</gene>
<dbReference type="InterPro" id="IPR005119">
    <property type="entry name" value="LysR_subst-bd"/>
</dbReference>
<keyword evidence="3" id="KW-0238">DNA-binding</keyword>
<evidence type="ECO:0000313" key="6">
    <source>
        <dbReference type="EMBL" id="GGR23072.1"/>
    </source>
</evidence>
<reference evidence="6" key="2">
    <citation type="submission" date="2020-09" db="EMBL/GenBank/DDBJ databases">
        <authorList>
            <person name="Sun Q."/>
            <person name="Ohkuma M."/>
        </authorList>
    </citation>
    <scope>NUCLEOTIDE SEQUENCE</scope>
    <source>
        <strain evidence="6">JCM 3346</strain>
    </source>
</reference>
<comment type="similarity">
    <text evidence="1">Belongs to the LysR transcriptional regulatory family.</text>
</comment>
<dbReference type="GO" id="GO:0032993">
    <property type="term" value="C:protein-DNA complex"/>
    <property type="evidence" value="ECO:0007669"/>
    <property type="project" value="TreeGrafter"/>
</dbReference>
<protein>
    <recommendedName>
        <fullName evidence="5">HTH lysR-type domain-containing protein</fullName>
    </recommendedName>
</protein>
<dbReference type="RefSeq" id="WP_229781581.1">
    <property type="nucleotide sequence ID" value="NZ_BMRJ01000001.1"/>
</dbReference>
<comment type="caution">
    <text evidence="6">The sequence shown here is derived from an EMBL/GenBank/DDBJ whole genome shotgun (WGS) entry which is preliminary data.</text>
</comment>
<dbReference type="Proteomes" id="UP000610303">
    <property type="component" value="Unassembled WGS sequence"/>
</dbReference>
<evidence type="ECO:0000256" key="4">
    <source>
        <dbReference type="ARBA" id="ARBA00023163"/>
    </source>
</evidence>
<evidence type="ECO:0000313" key="7">
    <source>
        <dbReference type="Proteomes" id="UP000610303"/>
    </source>
</evidence>
<feature type="domain" description="HTH lysR-type" evidence="5">
    <location>
        <begin position="13"/>
        <end position="70"/>
    </location>
</feature>
<dbReference type="Gene3D" id="3.40.190.10">
    <property type="entry name" value="Periplasmic binding protein-like II"/>
    <property type="match status" value="2"/>
</dbReference>
<keyword evidence="7" id="KW-1185">Reference proteome</keyword>
<accession>A0A918F9Y6</accession>
<dbReference type="InterPro" id="IPR000847">
    <property type="entry name" value="LysR_HTH_N"/>
</dbReference>
<dbReference type="PANTHER" id="PTHR30346:SF29">
    <property type="entry name" value="LYSR SUBSTRATE-BINDING"/>
    <property type="match status" value="1"/>
</dbReference>
<dbReference type="Pfam" id="PF03466">
    <property type="entry name" value="LysR_substrate"/>
    <property type="match status" value="1"/>
</dbReference>
<dbReference type="GO" id="GO:0003677">
    <property type="term" value="F:DNA binding"/>
    <property type="evidence" value="ECO:0007669"/>
    <property type="project" value="UniProtKB-KW"/>
</dbReference>
<keyword evidence="2" id="KW-0805">Transcription regulation</keyword>
<dbReference type="Gene3D" id="1.10.10.10">
    <property type="entry name" value="Winged helix-like DNA-binding domain superfamily/Winged helix DNA-binding domain"/>
    <property type="match status" value="1"/>
</dbReference>
<dbReference type="PRINTS" id="PR00039">
    <property type="entry name" value="HTHLYSR"/>
</dbReference>
<dbReference type="CDD" id="cd08423">
    <property type="entry name" value="PBP2_LTTR_like_6"/>
    <property type="match status" value="1"/>
</dbReference>
<dbReference type="GO" id="GO:0003700">
    <property type="term" value="F:DNA-binding transcription factor activity"/>
    <property type="evidence" value="ECO:0007669"/>
    <property type="project" value="InterPro"/>
</dbReference>
<proteinExistence type="inferred from homology"/>
<evidence type="ECO:0000259" key="5">
    <source>
        <dbReference type="PROSITE" id="PS50931"/>
    </source>
</evidence>
<dbReference type="Pfam" id="PF00126">
    <property type="entry name" value="HTH_1"/>
    <property type="match status" value="1"/>
</dbReference>
<keyword evidence="4" id="KW-0804">Transcription</keyword>
<evidence type="ECO:0000256" key="3">
    <source>
        <dbReference type="ARBA" id="ARBA00023125"/>
    </source>
</evidence>
<dbReference type="AlphaFoldDB" id="A0A918F9Y6"/>
<evidence type="ECO:0000256" key="1">
    <source>
        <dbReference type="ARBA" id="ARBA00009437"/>
    </source>
</evidence>
<dbReference type="InterPro" id="IPR036388">
    <property type="entry name" value="WH-like_DNA-bd_sf"/>
</dbReference>
<dbReference type="SUPFAM" id="SSF46785">
    <property type="entry name" value="Winged helix' DNA-binding domain"/>
    <property type="match status" value="1"/>
</dbReference>
<sequence>MSDASTEALADAIELQTVRVVRAIAEHRTLTAAAAALGYSQPAVSQQLRRFEQRTGVALVERVGRGIRLTEAGRALARHAHAVATSLEAAAGELAALRGLRAGRVRLVAFPSASPSLVPRLIAALTASHPGVEVTYVEAEPPEAVAAVREDRADLAITFSYPGDRNDPHRESARGLEVRSYTHEPMRLVLPGDHPAAGSDVVSLAELGDEPWIAGCPRCRGHLLELCAEAGFSPRIAFETDNFVAVEGMVAQGLGVALLPALALAAAPRHPAVVTRPTDHGDERSLHLVTARGAERVPAIAAALAALAVLREGAATTIDGDV</sequence>
<name>A0A918F9Y6_AGRME</name>
<dbReference type="PANTHER" id="PTHR30346">
    <property type="entry name" value="TRANSCRIPTIONAL DUAL REGULATOR HCAR-RELATED"/>
    <property type="match status" value="1"/>
</dbReference>
<organism evidence="6 7">
    <name type="scientific">Agromyces mediolanus</name>
    <name type="common">Corynebacterium mediolanum</name>
    <dbReference type="NCBI Taxonomy" id="41986"/>
    <lineage>
        <taxon>Bacteria</taxon>
        <taxon>Bacillati</taxon>
        <taxon>Actinomycetota</taxon>
        <taxon>Actinomycetes</taxon>
        <taxon>Micrococcales</taxon>
        <taxon>Microbacteriaceae</taxon>
        <taxon>Agromyces</taxon>
    </lineage>
</organism>
<dbReference type="PROSITE" id="PS50931">
    <property type="entry name" value="HTH_LYSR"/>
    <property type="match status" value="1"/>
</dbReference>
<dbReference type="EMBL" id="BMRJ01000001">
    <property type="protein sequence ID" value="GGR23072.1"/>
    <property type="molecule type" value="Genomic_DNA"/>
</dbReference>
<dbReference type="InterPro" id="IPR036390">
    <property type="entry name" value="WH_DNA-bd_sf"/>
</dbReference>